<dbReference type="HOGENOM" id="CLU_1536582_0_0_2"/>
<organism evidence="2">
    <name type="scientific">Candidatus Nitrosarchaeum limnium SFB1</name>
    <dbReference type="NCBI Taxonomy" id="886738"/>
    <lineage>
        <taxon>Archaea</taxon>
        <taxon>Nitrososphaerota</taxon>
        <taxon>Nitrososphaeria</taxon>
        <taxon>Nitrosopumilales</taxon>
        <taxon>Nitrosopumilaceae</taxon>
        <taxon>Nitrosarchaeum</taxon>
    </lineage>
</organism>
<evidence type="ECO:0000256" key="1">
    <source>
        <dbReference type="SAM" id="Phobius"/>
    </source>
</evidence>
<dbReference type="AlphaFoldDB" id="F3KIJ0"/>
<feature type="transmembrane region" description="Helical" evidence="1">
    <location>
        <begin position="20"/>
        <end position="41"/>
    </location>
</feature>
<keyword evidence="1" id="KW-0812">Transmembrane</keyword>
<protein>
    <recommendedName>
        <fullName evidence="3">DUF4760 domain-containing protein</fullName>
    </recommendedName>
</protein>
<keyword evidence="1" id="KW-1133">Transmembrane helix</keyword>
<proteinExistence type="predicted"/>
<evidence type="ECO:0000313" key="2">
    <source>
        <dbReference type="EMBL" id="EGG42734.1"/>
    </source>
</evidence>
<accession>F3KIJ0</accession>
<dbReference type="EMBL" id="AEGP01000022">
    <property type="protein sequence ID" value="EGG42734.1"/>
    <property type="molecule type" value="Genomic_DNA"/>
</dbReference>
<dbReference type="Proteomes" id="UP000004348">
    <property type="component" value="Chromosome"/>
</dbReference>
<keyword evidence="1" id="KW-0472">Membrane</keyword>
<sequence>MLLNLETVFLQSMPKIETPTLAVIISSITATIFVITLLITWKNVRENTKVTYSQLLRGFHEDLTNRLDKNSILKTTEDCHRYANDYLNTIDQIAFLAIQKKIPLGISNYLSRFFAYGLTIIDWYDHMIGEDFKRIAQKNWPNYFLYCQRNGIEPNPDDKLPKIMQDYNSLREKESNGTSD</sequence>
<evidence type="ECO:0008006" key="3">
    <source>
        <dbReference type="Google" id="ProtNLM"/>
    </source>
</evidence>
<comment type="caution">
    <text evidence="2">The sequence shown here is derived from an EMBL/GenBank/DDBJ whole genome shotgun (WGS) entry which is preliminary data.</text>
</comment>
<name>F3KIJ0_9ARCH</name>
<reference evidence="2" key="1">
    <citation type="journal article" date="2011" name="PLoS ONE">
        <title>Genome of a low-salinity ammonia-oxidizing archaeon determined by single-cell and metagenomic analysis.</title>
        <authorList>
            <person name="Blainey P.C."/>
            <person name="Mosier A.C."/>
            <person name="Potanina A."/>
            <person name="Francis C.A."/>
            <person name="Quake S.R."/>
        </authorList>
    </citation>
    <scope>NUCLEOTIDE SEQUENCE [LARGE SCALE GENOMIC DNA]</scope>
    <source>
        <strain evidence="2">SFB1</strain>
    </source>
</reference>
<gene>
    <name evidence="2" type="ORF">Nlim_0289</name>
</gene>